<dbReference type="Proteomes" id="UP000445696">
    <property type="component" value="Unassembled WGS sequence"/>
</dbReference>
<dbReference type="Gene3D" id="3.90.180.10">
    <property type="entry name" value="Medium-chain alcohol dehydrogenases, catalytic domain"/>
    <property type="match status" value="1"/>
</dbReference>
<dbReference type="InterPro" id="IPR013154">
    <property type="entry name" value="ADH-like_N"/>
</dbReference>
<keyword evidence="3" id="KW-1185">Reference proteome</keyword>
<dbReference type="RefSeq" id="WP_161338527.1">
    <property type="nucleotide sequence ID" value="NZ_JBHSDG010000005.1"/>
</dbReference>
<dbReference type="EMBL" id="WTVA01000003">
    <property type="protein sequence ID" value="MZR22083.1"/>
    <property type="molecule type" value="Genomic_DNA"/>
</dbReference>
<organism evidence="2 3">
    <name type="scientific">Sneathiella chungangensis</name>
    <dbReference type="NCBI Taxonomy" id="1418234"/>
    <lineage>
        <taxon>Bacteria</taxon>
        <taxon>Pseudomonadati</taxon>
        <taxon>Pseudomonadota</taxon>
        <taxon>Alphaproteobacteria</taxon>
        <taxon>Sneathiellales</taxon>
        <taxon>Sneathiellaceae</taxon>
        <taxon>Sneathiella</taxon>
    </lineage>
</organism>
<comment type="caution">
    <text evidence="2">The sequence shown here is derived from an EMBL/GenBank/DDBJ whole genome shotgun (WGS) entry which is preliminary data.</text>
</comment>
<evidence type="ECO:0000313" key="3">
    <source>
        <dbReference type="Proteomes" id="UP000445696"/>
    </source>
</evidence>
<dbReference type="InterPro" id="IPR013149">
    <property type="entry name" value="ADH-like_C"/>
</dbReference>
<dbReference type="SUPFAM" id="SSF50129">
    <property type="entry name" value="GroES-like"/>
    <property type="match status" value="1"/>
</dbReference>
<dbReference type="InterPro" id="IPR011032">
    <property type="entry name" value="GroES-like_sf"/>
</dbReference>
<dbReference type="OrthoDB" id="4190732at2"/>
<dbReference type="InterPro" id="IPR020843">
    <property type="entry name" value="ER"/>
</dbReference>
<accession>A0A845MDG1</accession>
<dbReference type="Gene3D" id="3.40.50.720">
    <property type="entry name" value="NAD(P)-binding Rossmann-like Domain"/>
    <property type="match status" value="1"/>
</dbReference>
<dbReference type="SUPFAM" id="SSF51735">
    <property type="entry name" value="NAD(P)-binding Rossmann-fold domains"/>
    <property type="match status" value="1"/>
</dbReference>
<dbReference type="AlphaFoldDB" id="A0A845MDG1"/>
<dbReference type="GO" id="GO:0016491">
    <property type="term" value="F:oxidoreductase activity"/>
    <property type="evidence" value="ECO:0007669"/>
    <property type="project" value="InterPro"/>
</dbReference>
<dbReference type="CDD" id="cd08241">
    <property type="entry name" value="QOR1"/>
    <property type="match status" value="1"/>
</dbReference>
<dbReference type="Pfam" id="PF08240">
    <property type="entry name" value="ADH_N"/>
    <property type="match status" value="1"/>
</dbReference>
<dbReference type="Pfam" id="PF00107">
    <property type="entry name" value="ADH_zinc_N"/>
    <property type="match status" value="1"/>
</dbReference>
<dbReference type="InterPro" id="IPR036291">
    <property type="entry name" value="NAD(P)-bd_dom_sf"/>
</dbReference>
<dbReference type="PANTHER" id="PTHR43677">
    <property type="entry name" value="SHORT-CHAIN DEHYDROGENASE/REDUCTASE"/>
    <property type="match status" value="1"/>
</dbReference>
<name>A0A845MDG1_9PROT</name>
<feature type="domain" description="Enoyl reductase (ER)" evidence="1">
    <location>
        <begin position="16"/>
        <end position="331"/>
    </location>
</feature>
<evidence type="ECO:0000313" key="2">
    <source>
        <dbReference type="EMBL" id="MZR22083.1"/>
    </source>
</evidence>
<dbReference type="PANTHER" id="PTHR43677:SF4">
    <property type="entry name" value="QUINONE OXIDOREDUCTASE-LIKE PROTEIN 2"/>
    <property type="match status" value="1"/>
</dbReference>
<dbReference type="SMART" id="SM00829">
    <property type="entry name" value="PKS_ER"/>
    <property type="match status" value="1"/>
</dbReference>
<proteinExistence type="predicted"/>
<sequence>MRAIIIHEFGNYKDVAKLDTLPVPEPGPGEVVVRNKAAGVSFAATLNIAGKYQRKAPLPYIPSTEAAGIVHAVGENVTRVAVGDHVMCSVDHGGAAGFCCIEDVACLKIPEDMDFAVGSAIITSYNTSYGALVRRAKLQSGETLLVHGAAGAVGMAAVEIGKALGATVIAVAGGEKHCETARRHGADHVIDHRTENFRDVVLDITNGRGVDVVYDSIGGDVTIQSIRSLAWEGRLLTIGYACGTIPNIAANTLLLKNASAMGFNLGHFFGWSPGGTRREHIDALDEMAAGVLDLYAKGLVKPEIGARFPLHRFVDALDAVVNREVDGKCVVEMSEEDY</sequence>
<reference evidence="2 3" key="1">
    <citation type="journal article" date="2014" name="Int. J. Syst. Evol. Microbiol.">
        <title>Sneathiella chungangensis sp. nov., isolated from a marine sand, and emended description of the genus Sneathiella.</title>
        <authorList>
            <person name="Siamphan C."/>
            <person name="Kim H."/>
            <person name="Lee J.S."/>
            <person name="Kim W."/>
        </authorList>
    </citation>
    <scope>NUCLEOTIDE SEQUENCE [LARGE SCALE GENOMIC DNA]</scope>
    <source>
        <strain evidence="2 3">KCTC 32476</strain>
    </source>
</reference>
<gene>
    <name evidence="2" type="ORF">GQF03_07050</name>
</gene>
<dbReference type="InterPro" id="IPR051397">
    <property type="entry name" value="Zn-ADH-like_protein"/>
</dbReference>
<protein>
    <submittedName>
        <fullName evidence="2">Zinc-binding dehydrogenase</fullName>
    </submittedName>
</protein>
<evidence type="ECO:0000259" key="1">
    <source>
        <dbReference type="SMART" id="SM00829"/>
    </source>
</evidence>